<proteinExistence type="predicted"/>
<dbReference type="Pfam" id="PF01476">
    <property type="entry name" value="LysM"/>
    <property type="match status" value="1"/>
</dbReference>
<dbReference type="CDD" id="cd00118">
    <property type="entry name" value="LysM"/>
    <property type="match status" value="1"/>
</dbReference>
<evidence type="ECO:0000256" key="1">
    <source>
        <dbReference type="ARBA" id="ARBA00022669"/>
    </source>
</evidence>
<evidence type="ECO:0000259" key="4">
    <source>
        <dbReference type="PROSITE" id="PS51782"/>
    </source>
</evidence>
<evidence type="ECO:0000313" key="6">
    <source>
        <dbReference type="Proteomes" id="UP000230069"/>
    </source>
</evidence>
<feature type="domain" description="LysM" evidence="4">
    <location>
        <begin position="38"/>
        <end position="82"/>
    </location>
</feature>
<dbReference type="AlphaFoldDB" id="A0A2G5CKS7"/>
<dbReference type="OrthoDB" id="1921017at2759"/>
<feature type="signal peptide" evidence="3">
    <location>
        <begin position="1"/>
        <end position="22"/>
    </location>
</feature>
<name>A0A2G5CKS7_AQUCA</name>
<reference evidence="5 6" key="1">
    <citation type="submission" date="2017-09" db="EMBL/GenBank/DDBJ databases">
        <title>WGS assembly of Aquilegia coerulea Goldsmith.</title>
        <authorList>
            <person name="Hodges S."/>
            <person name="Kramer E."/>
            <person name="Nordborg M."/>
            <person name="Tomkins J."/>
            <person name="Borevitz J."/>
            <person name="Derieg N."/>
            <person name="Yan J."/>
            <person name="Mihaltcheva S."/>
            <person name="Hayes R.D."/>
            <person name="Rokhsar D."/>
        </authorList>
    </citation>
    <scope>NUCLEOTIDE SEQUENCE [LARGE SCALE GENOMIC DNA]</scope>
    <source>
        <strain evidence="6">cv. Goldsmith</strain>
    </source>
</reference>
<keyword evidence="6" id="KW-1185">Reference proteome</keyword>
<dbReference type="STRING" id="218851.A0A2G5CKS7"/>
<dbReference type="Proteomes" id="UP000230069">
    <property type="component" value="Unassembled WGS sequence"/>
</dbReference>
<dbReference type="SUPFAM" id="SSF54106">
    <property type="entry name" value="LysM domain"/>
    <property type="match status" value="1"/>
</dbReference>
<gene>
    <name evidence="5" type="ORF">AQUCO_04700025v1</name>
</gene>
<accession>A0A2G5CKS7</accession>
<dbReference type="PANTHER" id="PTHR34997:SF1">
    <property type="entry name" value="PEPTIDOGLYCAN-BINDING LYSIN DOMAIN"/>
    <property type="match status" value="1"/>
</dbReference>
<dbReference type="PANTHER" id="PTHR34997">
    <property type="entry name" value="AM15"/>
    <property type="match status" value="1"/>
</dbReference>
<evidence type="ECO:0000256" key="3">
    <source>
        <dbReference type="SAM" id="SignalP"/>
    </source>
</evidence>
<evidence type="ECO:0000313" key="5">
    <source>
        <dbReference type="EMBL" id="PIA31883.1"/>
    </source>
</evidence>
<dbReference type="EMBL" id="KZ305064">
    <property type="protein sequence ID" value="PIA31883.1"/>
    <property type="molecule type" value="Genomic_DNA"/>
</dbReference>
<dbReference type="InterPro" id="IPR052210">
    <property type="entry name" value="LysM1-like"/>
</dbReference>
<dbReference type="GO" id="GO:0008061">
    <property type="term" value="F:chitin binding"/>
    <property type="evidence" value="ECO:0007669"/>
    <property type="project" value="UniProtKB-KW"/>
</dbReference>
<organism evidence="5 6">
    <name type="scientific">Aquilegia coerulea</name>
    <name type="common">Rocky mountain columbine</name>
    <dbReference type="NCBI Taxonomy" id="218851"/>
    <lineage>
        <taxon>Eukaryota</taxon>
        <taxon>Viridiplantae</taxon>
        <taxon>Streptophyta</taxon>
        <taxon>Embryophyta</taxon>
        <taxon>Tracheophyta</taxon>
        <taxon>Spermatophyta</taxon>
        <taxon>Magnoliopsida</taxon>
        <taxon>Ranunculales</taxon>
        <taxon>Ranunculaceae</taxon>
        <taxon>Thalictroideae</taxon>
        <taxon>Aquilegia</taxon>
    </lineage>
</organism>
<dbReference type="InterPro" id="IPR018392">
    <property type="entry name" value="LysM"/>
</dbReference>
<keyword evidence="3" id="KW-0732">Signal</keyword>
<evidence type="ECO:0000256" key="2">
    <source>
        <dbReference type="ARBA" id="ARBA00023026"/>
    </source>
</evidence>
<keyword evidence="2" id="KW-0843">Virulence</keyword>
<dbReference type="PROSITE" id="PS51782">
    <property type="entry name" value="LYSM"/>
    <property type="match status" value="1"/>
</dbReference>
<keyword evidence="1" id="KW-0147">Chitin-binding</keyword>
<dbReference type="Gene3D" id="3.10.350.10">
    <property type="entry name" value="LysM domain"/>
    <property type="match status" value="1"/>
</dbReference>
<feature type="chain" id="PRO_5013619803" description="LysM domain-containing protein" evidence="3">
    <location>
        <begin position="23"/>
        <end position="87"/>
    </location>
</feature>
<dbReference type="InterPro" id="IPR036779">
    <property type="entry name" value="LysM_dom_sf"/>
</dbReference>
<protein>
    <recommendedName>
        <fullName evidence="4">LysM domain-containing protein</fullName>
    </recommendedName>
</protein>
<dbReference type="InParanoid" id="A0A2G5CKS7"/>
<sequence>MAKIINLILLISLLLIVSIAEGRTFGNKKIDSTLQCEAVYGVQAGDSCLGITQMFNLAPQLFNEINPNIACDELFVGQWVCTSGVIN</sequence>